<organism evidence="6 7">
    <name type="scientific">Mangrovibacter plantisponsor</name>
    <dbReference type="NCBI Taxonomy" id="451513"/>
    <lineage>
        <taxon>Bacteria</taxon>
        <taxon>Pseudomonadati</taxon>
        <taxon>Pseudomonadota</taxon>
        <taxon>Gammaproteobacteria</taxon>
        <taxon>Enterobacterales</taxon>
        <taxon>Enterobacteriaceae</taxon>
        <taxon>Mangrovibacter</taxon>
    </lineage>
</organism>
<evidence type="ECO:0000313" key="6">
    <source>
        <dbReference type="EMBL" id="PWW11770.1"/>
    </source>
</evidence>
<evidence type="ECO:0000313" key="7">
    <source>
        <dbReference type="Proteomes" id="UP000246744"/>
    </source>
</evidence>
<comment type="similarity">
    <text evidence="2">Belongs to the bacterial solute-binding protein SsuA/TauA family.</text>
</comment>
<feature type="chain" id="PRO_5016347631" evidence="4">
    <location>
        <begin position="30"/>
        <end position="328"/>
    </location>
</feature>
<evidence type="ECO:0000256" key="3">
    <source>
        <dbReference type="ARBA" id="ARBA00022729"/>
    </source>
</evidence>
<feature type="signal peptide" evidence="4">
    <location>
        <begin position="1"/>
        <end position="29"/>
    </location>
</feature>
<proteinExistence type="inferred from homology"/>
<comment type="caution">
    <text evidence="6">The sequence shown here is derived from an EMBL/GenBank/DDBJ whole genome shotgun (WGS) entry which is preliminary data.</text>
</comment>
<comment type="subcellular location">
    <subcellularLocation>
        <location evidence="1">Periplasm</location>
    </subcellularLocation>
</comment>
<dbReference type="GO" id="GO:0042597">
    <property type="term" value="C:periplasmic space"/>
    <property type="evidence" value="ECO:0007669"/>
    <property type="project" value="UniProtKB-SubCell"/>
</dbReference>
<dbReference type="Pfam" id="PF09084">
    <property type="entry name" value="NMT1"/>
    <property type="match status" value="1"/>
</dbReference>
<dbReference type="PANTHER" id="PTHR30024">
    <property type="entry name" value="ALIPHATIC SULFONATES-BINDING PROTEIN-RELATED"/>
    <property type="match status" value="1"/>
</dbReference>
<dbReference type="OrthoDB" id="286202at2"/>
<dbReference type="AlphaFoldDB" id="A0A317Q7T0"/>
<reference evidence="6 7" key="1">
    <citation type="submission" date="2018-05" db="EMBL/GenBank/DDBJ databases">
        <title>Genomic Encyclopedia of Type Strains, Phase IV (KMG-IV): sequencing the most valuable type-strain genomes for metagenomic binning, comparative biology and taxonomic classification.</title>
        <authorList>
            <person name="Goeker M."/>
        </authorList>
    </citation>
    <scope>NUCLEOTIDE SEQUENCE [LARGE SCALE GENOMIC DNA]</scope>
    <source>
        <strain evidence="6 7">DSM 19579</strain>
    </source>
</reference>
<dbReference type="InterPro" id="IPR015168">
    <property type="entry name" value="SsuA/THI5"/>
</dbReference>
<protein>
    <submittedName>
        <fullName evidence="6">NitT/TauT family transport system substrate-binding protein</fullName>
    </submittedName>
</protein>
<dbReference type="SUPFAM" id="SSF53850">
    <property type="entry name" value="Periplasmic binding protein-like II"/>
    <property type="match status" value="1"/>
</dbReference>
<dbReference type="Proteomes" id="UP000246744">
    <property type="component" value="Unassembled WGS sequence"/>
</dbReference>
<evidence type="ECO:0000256" key="4">
    <source>
        <dbReference type="SAM" id="SignalP"/>
    </source>
</evidence>
<dbReference type="RefSeq" id="WP_036112158.1">
    <property type="nucleotide sequence ID" value="NZ_QGTS01000002.1"/>
</dbReference>
<accession>A0A317Q7T0</accession>
<evidence type="ECO:0000259" key="5">
    <source>
        <dbReference type="Pfam" id="PF09084"/>
    </source>
</evidence>
<feature type="domain" description="SsuA/THI5-like" evidence="5">
    <location>
        <begin position="50"/>
        <end position="250"/>
    </location>
</feature>
<keyword evidence="3 4" id="KW-0732">Signal</keyword>
<dbReference type="Gene3D" id="3.40.190.10">
    <property type="entry name" value="Periplasmic binding protein-like II"/>
    <property type="match status" value="2"/>
</dbReference>
<name>A0A317Q7T0_9ENTR</name>
<keyword evidence="7" id="KW-1185">Reference proteome</keyword>
<sequence>MPFLHAVKKTLITLCVVGGMSASLQGAYAADTAAVKMGIEPWLGYGQWHIASSKGLFKQEGLSKVDVINFAEDKDINAALASGQIDVANIATHTAMGMISAGLPVKIVLMLDQSNTADAMLATKDVTSLKDLKGKEVAYEEGTTSDILLRSALASAGLAYSDIKPVPMPAASAGSAIIAGRVPVAVTYEPYLTVAKKGDPSLKVLFSGASDPGLISDVLVVRDDFIQQHPKELSALIKTWGAALDYYNAHTTEGRAIISKAVGASPEDLATAFDGIKYYSLADNKAHLSHDFTTKTFPHILKAATSAGIVTQPVTPAQTIDASFVNAQ</sequence>
<evidence type="ECO:0000256" key="1">
    <source>
        <dbReference type="ARBA" id="ARBA00004418"/>
    </source>
</evidence>
<evidence type="ECO:0000256" key="2">
    <source>
        <dbReference type="ARBA" id="ARBA00010742"/>
    </source>
</evidence>
<dbReference type="PANTHER" id="PTHR30024:SF47">
    <property type="entry name" value="TAURINE-BINDING PERIPLASMIC PROTEIN"/>
    <property type="match status" value="1"/>
</dbReference>
<dbReference type="EMBL" id="QGTS01000002">
    <property type="protein sequence ID" value="PWW11770.1"/>
    <property type="molecule type" value="Genomic_DNA"/>
</dbReference>
<gene>
    <name evidence="6" type="ORF">DES37_102381</name>
</gene>
<dbReference type="CDD" id="cd13563">
    <property type="entry name" value="PBP2_SsuA_like_6"/>
    <property type="match status" value="1"/>
</dbReference>